<keyword evidence="4" id="KW-1185">Reference proteome</keyword>
<gene>
    <name evidence="3" type="ORF">SORBI_3004G197300</name>
</gene>
<organism evidence="3 4">
    <name type="scientific">Sorghum bicolor</name>
    <name type="common">Sorghum</name>
    <name type="synonym">Sorghum vulgare</name>
    <dbReference type="NCBI Taxonomy" id="4558"/>
    <lineage>
        <taxon>Eukaryota</taxon>
        <taxon>Viridiplantae</taxon>
        <taxon>Streptophyta</taxon>
        <taxon>Embryophyta</taxon>
        <taxon>Tracheophyta</taxon>
        <taxon>Spermatophyta</taxon>
        <taxon>Magnoliopsida</taxon>
        <taxon>Liliopsida</taxon>
        <taxon>Poales</taxon>
        <taxon>Poaceae</taxon>
        <taxon>PACMAD clade</taxon>
        <taxon>Panicoideae</taxon>
        <taxon>Andropogonodae</taxon>
        <taxon>Andropogoneae</taxon>
        <taxon>Sorghinae</taxon>
        <taxon>Sorghum</taxon>
    </lineage>
</organism>
<reference evidence="3 4" key="1">
    <citation type="journal article" date="2009" name="Nature">
        <title>The Sorghum bicolor genome and the diversification of grasses.</title>
        <authorList>
            <person name="Paterson A.H."/>
            <person name="Bowers J.E."/>
            <person name="Bruggmann R."/>
            <person name="Dubchak I."/>
            <person name="Grimwood J."/>
            <person name="Gundlach H."/>
            <person name="Haberer G."/>
            <person name="Hellsten U."/>
            <person name="Mitros T."/>
            <person name="Poliakov A."/>
            <person name="Schmutz J."/>
            <person name="Spannagl M."/>
            <person name="Tang H."/>
            <person name="Wang X."/>
            <person name="Wicker T."/>
            <person name="Bharti A.K."/>
            <person name="Chapman J."/>
            <person name="Feltus F.A."/>
            <person name="Gowik U."/>
            <person name="Grigoriev I.V."/>
            <person name="Lyons E."/>
            <person name="Maher C.A."/>
            <person name="Martis M."/>
            <person name="Narechania A."/>
            <person name="Otillar R.P."/>
            <person name="Penning B.W."/>
            <person name="Salamov A.A."/>
            <person name="Wang Y."/>
            <person name="Zhang L."/>
            <person name="Carpita N.C."/>
            <person name="Freeling M."/>
            <person name="Gingle A.R."/>
            <person name="Hash C.T."/>
            <person name="Keller B."/>
            <person name="Klein P."/>
            <person name="Kresovich S."/>
            <person name="McCann M.C."/>
            <person name="Ming R."/>
            <person name="Peterson D.G."/>
            <person name="Mehboob-ur-Rahman"/>
            <person name="Ware D."/>
            <person name="Westhoff P."/>
            <person name="Mayer K.F."/>
            <person name="Messing J."/>
            <person name="Rokhsar D.S."/>
        </authorList>
    </citation>
    <scope>NUCLEOTIDE SEQUENCE [LARGE SCALE GENOMIC DNA]</scope>
    <source>
        <strain evidence="4">cv. BTx623</strain>
    </source>
</reference>
<proteinExistence type="predicted"/>
<keyword evidence="2" id="KW-0812">Transmembrane</keyword>
<accession>A0A194YQQ4</accession>
<reference evidence="4" key="2">
    <citation type="journal article" date="2018" name="Plant J.">
        <title>The Sorghum bicolor reference genome: improved assembly, gene annotations, a transcriptome atlas, and signatures of genome organization.</title>
        <authorList>
            <person name="McCormick R.F."/>
            <person name="Truong S.K."/>
            <person name="Sreedasyam A."/>
            <person name="Jenkins J."/>
            <person name="Shu S."/>
            <person name="Sims D."/>
            <person name="Kennedy M."/>
            <person name="Amirebrahimi M."/>
            <person name="Weers B.D."/>
            <person name="McKinley B."/>
            <person name="Mattison A."/>
            <person name="Morishige D.T."/>
            <person name="Grimwood J."/>
            <person name="Schmutz J."/>
            <person name="Mullet J.E."/>
        </authorList>
    </citation>
    <scope>NUCLEOTIDE SEQUENCE [LARGE SCALE GENOMIC DNA]</scope>
    <source>
        <strain evidence="4">cv. BTx623</strain>
    </source>
</reference>
<dbReference type="InParanoid" id="A0A194YQQ4"/>
<evidence type="ECO:0000256" key="1">
    <source>
        <dbReference type="SAM" id="MobiDB-lite"/>
    </source>
</evidence>
<name>A0A194YQQ4_SORBI</name>
<feature type="region of interest" description="Disordered" evidence="1">
    <location>
        <begin position="154"/>
        <end position="176"/>
    </location>
</feature>
<dbReference type="AlphaFoldDB" id="A0A194YQQ4"/>
<evidence type="ECO:0000313" key="4">
    <source>
        <dbReference type="Proteomes" id="UP000000768"/>
    </source>
</evidence>
<evidence type="ECO:0000256" key="2">
    <source>
        <dbReference type="SAM" id="Phobius"/>
    </source>
</evidence>
<keyword evidence="2" id="KW-0472">Membrane</keyword>
<dbReference type="EMBL" id="CM000763">
    <property type="protein sequence ID" value="KXG30526.1"/>
    <property type="molecule type" value="Genomic_DNA"/>
</dbReference>
<protein>
    <submittedName>
        <fullName evidence="3">Uncharacterized protein</fullName>
    </submittedName>
</protein>
<evidence type="ECO:0000313" key="3">
    <source>
        <dbReference type="EMBL" id="KXG30526.1"/>
    </source>
</evidence>
<dbReference type="Gramene" id="KXG30526">
    <property type="protein sequence ID" value="KXG30526"/>
    <property type="gene ID" value="SORBI_3004G197300"/>
</dbReference>
<sequence length="258" mass="27080">MILTAVSSSTGSFLSASPFFFLPALACLGVGLGFLPEDAAFRLRLAEDAATTSSSSSWLWWISSALAARFRPETRVGAAGDGELGAMAGDAVAAADAMLSRVGRREAGGYGFEFSLVTRGSEGASRTAQVPIHRPPVGREDWRPWRPSQPACAGARLGRGDRQHTSLPPRPATSSYSAAAMATRVEARTWAQARSTRAAAAARRRASDLHARPIRLAHPSSTAIGARAWAWVPLPAGARAPADAAESIVGTHEDCLAF</sequence>
<feature type="transmembrane region" description="Helical" evidence="2">
    <location>
        <begin position="12"/>
        <end position="35"/>
    </location>
</feature>
<keyword evidence="2" id="KW-1133">Transmembrane helix</keyword>
<dbReference type="Proteomes" id="UP000000768">
    <property type="component" value="Chromosome 4"/>
</dbReference>